<reference evidence="2 3" key="1">
    <citation type="journal article" date="2015" name="Int. J. Syst. Evol. Microbiol.">
        <title>Micromonospora costi sp. nov., isolated from a leaf of Costus speciosus.</title>
        <authorList>
            <person name="Thawai C."/>
        </authorList>
    </citation>
    <scope>NUCLEOTIDE SEQUENCE [LARGE SCALE GENOMIC DNA]</scope>
    <source>
        <strain evidence="2 3">CS1-12</strain>
    </source>
</reference>
<dbReference type="Pfam" id="PF04149">
    <property type="entry name" value="DUF397"/>
    <property type="match status" value="1"/>
</dbReference>
<evidence type="ECO:0000313" key="2">
    <source>
        <dbReference type="EMBL" id="RKN54701.1"/>
    </source>
</evidence>
<sequence length="59" mass="6244">MGAVWRKSSRSAQDNNCVEVATNLAGVVAVRDSKDPAGPVLGFGAYAWRVFVAAPPRRA</sequence>
<protein>
    <submittedName>
        <fullName evidence="2">DUF397 domain-containing protein</fullName>
    </submittedName>
</protein>
<dbReference type="EMBL" id="RBAN01000003">
    <property type="protein sequence ID" value="RKN54701.1"/>
    <property type="molecule type" value="Genomic_DNA"/>
</dbReference>
<proteinExistence type="predicted"/>
<name>A0A3B0A2S3_9ACTN</name>
<feature type="domain" description="DUF397" evidence="1">
    <location>
        <begin position="3"/>
        <end position="54"/>
    </location>
</feature>
<dbReference type="OrthoDB" id="4301277at2"/>
<accession>A0A3B0A2S3</accession>
<evidence type="ECO:0000259" key="1">
    <source>
        <dbReference type="Pfam" id="PF04149"/>
    </source>
</evidence>
<evidence type="ECO:0000313" key="3">
    <source>
        <dbReference type="Proteomes" id="UP000279968"/>
    </source>
</evidence>
<dbReference type="Proteomes" id="UP000279968">
    <property type="component" value="Unassembled WGS sequence"/>
</dbReference>
<gene>
    <name evidence="2" type="ORF">D7193_20930</name>
</gene>
<organism evidence="2 3">
    <name type="scientific">Micromonospora costi</name>
    <dbReference type="NCBI Taxonomy" id="1530042"/>
    <lineage>
        <taxon>Bacteria</taxon>
        <taxon>Bacillati</taxon>
        <taxon>Actinomycetota</taxon>
        <taxon>Actinomycetes</taxon>
        <taxon>Micromonosporales</taxon>
        <taxon>Micromonosporaceae</taxon>
        <taxon>Micromonospora</taxon>
    </lineage>
</organism>
<dbReference type="AlphaFoldDB" id="A0A3B0A2S3"/>
<comment type="caution">
    <text evidence="2">The sequence shown here is derived from an EMBL/GenBank/DDBJ whole genome shotgun (WGS) entry which is preliminary data.</text>
</comment>
<dbReference type="InterPro" id="IPR007278">
    <property type="entry name" value="DUF397"/>
</dbReference>
<keyword evidence="3" id="KW-1185">Reference proteome</keyword>